<evidence type="ECO:0000256" key="1">
    <source>
        <dbReference type="SAM" id="SignalP"/>
    </source>
</evidence>
<dbReference type="EMBL" id="WAEM01000006">
    <property type="protein sequence ID" value="KAB1155078.1"/>
    <property type="molecule type" value="Genomic_DNA"/>
</dbReference>
<dbReference type="OrthoDB" id="1349113at2"/>
<feature type="signal peptide" evidence="1">
    <location>
        <begin position="1"/>
        <end position="21"/>
    </location>
</feature>
<dbReference type="Proteomes" id="UP000490922">
    <property type="component" value="Unassembled WGS sequence"/>
</dbReference>
<protein>
    <recommendedName>
        <fullName evidence="4">DUF3828 domain-containing protein</fullName>
    </recommendedName>
</protein>
<dbReference type="AlphaFoldDB" id="A0A7J5ACB0"/>
<feature type="chain" id="PRO_5029622167" description="DUF3828 domain-containing protein" evidence="1">
    <location>
        <begin position="22"/>
        <end position="190"/>
    </location>
</feature>
<organism evidence="2 3">
    <name type="scientific">Flavobacterium luteum</name>
    <dbReference type="NCBI Taxonomy" id="2026654"/>
    <lineage>
        <taxon>Bacteria</taxon>
        <taxon>Pseudomonadati</taxon>
        <taxon>Bacteroidota</taxon>
        <taxon>Flavobacteriia</taxon>
        <taxon>Flavobacteriales</taxon>
        <taxon>Flavobacteriaceae</taxon>
        <taxon>Flavobacterium</taxon>
    </lineage>
</organism>
<dbReference type="RefSeq" id="WP_151108048.1">
    <property type="nucleotide sequence ID" value="NZ_WAEM01000006.1"/>
</dbReference>
<proteinExistence type="predicted"/>
<keyword evidence="3" id="KW-1185">Reference proteome</keyword>
<evidence type="ECO:0008006" key="4">
    <source>
        <dbReference type="Google" id="ProtNLM"/>
    </source>
</evidence>
<accession>A0A7J5ACB0</accession>
<keyword evidence="1" id="KW-0732">Signal</keyword>
<evidence type="ECO:0000313" key="3">
    <source>
        <dbReference type="Proteomes" id="UP000490922"/>
    </source>
</evidence>
<reference evidence="2 3" key="1">
    <citation type="submission" date="2019-09" db="EMBL/GenBank/DDBJ databases">
        <title>Flavobacterium sp. nov., isolated from glacier ice.</title>
        <authorList>
            <person name="Liu Q."/>
        </authorList>
    </citation>
    <scope>NUCLEOTIDE SEQUENCE [LARGE SCALE GENOMIC DNA]</scope>
    <source>
        <strain evidence="2 3">NBRC 112527</strain>
    </source>
</reference>
<comment type="caution">
    <text evidence="2">The sequence shown here is derived from an EMBL/GenBank/DDBJ whole genome shotgun (WGS) entry which is preliminary data.</text>
</comment>
<name>A0A7J5ACB0_9FLAO</name>
<evidence type="ECO:0000313" key="2">
    <source>
        <dbReference type="EMBL" id="KAB1155078.1"/>
    </source>
</evidence>
<sequence>MKRTNFKLILLIVFFYQFSFAQENQNPLVLQTILETYYKNEKPVYKGRSQLLYLYCNQANNNEELIEAIKDQKLPKDFFNEIRAKINTDLAERDWSNELNYIYTLEKNTLKTKINTCVTLEKYQEISKKLNLNNQRLMIISKPFYFSKKNISLVKVVFFRNIEHNSGSILLLEKINEKWVIKEYLNSWST</sequence>
<gene>
    <name evidence="2" type="ORF">F6464_11710</name>
</gene>